<protein>
    <submittedName>
        <fullName evidence="2">Uncharacterized protein</fullName>
    </submittedName>
</protein>
<dbReference type="EMBL" id="CP101114">
    <property type="protein sequence ID" value="UTO28111.1"/>
    <property type="molecule type" value="Genomic_DNA"/>
</dbReference>
<sequence length="57" mass="6366">MGASKEYDGAGLYLHKRKDGCAMDNVTRKQKAFILSKNQSQNDGFSRPYLPLSSRDA</sequence>
<gene>
    <name evidence="2" type="ORF">NMK50_07925</name>
</gene>
<organism evidence="2 3">
    <name type="scientific">Bartonella harrusi</name>
    <dbReference type="NCBI Taxonomy" id="2961895"/>
    <lineage>
        <taxon>Bacteria</taxon>
        <taxon>Pseudomonadati</taxon>
        <taxon>Pseudomonadota</taxon>
        <taxon>Alphaproteobacteria</taxon>
        <taxon>Hyphomicrobiales</taxon>
        <taxon>Bartonellaceae</taxon>
        <taxon>Bartonella</taxon>
    </lineage>
</organism>
<keyword evidence="3" id="KW-1185">Reference proteome</keyword>
<evidence type="ECO:0000313" key="2">
    <source>
        <dbReference type="EMBL" id="UTO28111.1"/>
    </source>
</evidence>
<feature type="region of interest" description="Disordered" evidence="1">
    <location>
        <begin position="37"/>
        <end position="57"/>
    </location>
</feature>
<accession>A0ABY5ERU1</accession>
<dbReference type="RefSeq" id="WP_254770019.1">
    <property type="nucleotide sequence ID" value="NZ_CP101114.1"/>
</dbReference>
<reference evidence="2" key="1">
    <citation type="submission" date="2022-07" db="EMBL/GenBank/DDBJ databases">
        <title>First report of Bartonella spp. in marsupials in Brazil, with a description of Bartonella harrusi sp. nov. and new proposal for taxonomic reclassification of species of the genus Bartonella.</title>
        <authorList>
            <person name="Amaral R.B."/>
        </authorList>
    </citation>
    <scope>NUCLEOTIDE SEQUENCE</scope>
    <source>
        <strain evidence="2">117A</strain>
    </source>
</reference>
<evidence type="ECO:0000256" key="1">
    <source>
        <dbReference type="SAM" id="MobiDB-lite"/>
    </source>
</evidence>
<evidence type="ECO:0000313" key="3">
    <source>
        <dbReference type="Proteomes" id="UP001059475"/>
    </source>
</evidence>
<name>A0ABY5ERU1_9HYPH</name>
<proteinExistence type="predicted"/>
<dbReference type="Proteomes" id="UP001059475">
    <property type="component" value="Chromosome"/>
</dbReference>